<comment type="similarity">
    <text evidence="2">Belongs to the amino acid-polyamine-organocation (APC) superfamily.</text>
</comment>
<dbReference type="PIRSF" id="PIRSF006060">
    <property type="entry name" value="AA_transporter"/>
    <property type="match status" value="1"/>
</dbReference>
<evidence type="ECO:0000313" key="8">
    <source>
        <dbReference type="EMBL" id="MCV7229065.1"/>
    </source>
</evidence>
<feature type="transmembrane region" description="Helical" evidence="6">
    <location>
        <begin position="411"/>
        <end position="432"/>
    </location>
</feature>
<protein>
    <submittedName>
        <fullName evidence="8">APC family permease</fullName>
    </submittedName>
</protein>
<feature type="transmembrane region" description="Helical" evidence="6">
    <location>
        <begin position="206"/>
        <end position="229"/>
    </location>
</feature>
<gene>
    <name evidence="8" type="ORF">H7J73_23905</name>
</gene>
<keyword evidence="3 6" id="KW-0812">Transmembrane</keyword>
<dbReference type="Gene3D" id="1.20.1740.10">
    <property type="entry name" value="Amino acid/polyamine transporter I"/>
    <property type="match status" value="1"/>
</dbReference>
<accession>A0ABT3CHU4</accession>
<reference evidence="8 9" key="1">
    <citation type="journal article" date="2022" name="BMC Genomics">
        <title>Comparative genome analysis of mycobacteria focusing on tRNA and non-coding RNA.</title>
        <authorList>
            <person name="Behra P.R.K."/>
            <person name="Pettersson B.M.F."/>
            <person name="Ramesh M."/>
            <person name="Das S."/>
            <person name="Dasgupta S."/>
            <person name="Kirsebom L.A."/>
        </authorList>
    </citation>
    <scope>NUCLEOTIDE SEQUENCE [LARGE SCALE GENOMIC DNA]</scope>
    <source>
        <strain evidence="8 9">DSM 44078</strain>
    </source>
</reference>
<feature type="transmembrane region" description="Helical" evidence="6">
    <location>
        <begin position="296"/>
        <end position="315"/>
    </location>
</feature>
<evidence type="ECO:0000256" key="5">
    <source>
        <dbReference type="ARBA" id="ARBA00023136"/>
    </source>
</evidence>
<keyword evidence="9" id="KW-1185">Reference proteome</keyword>
<evidence type="ECO:0000259" key="7">
    <source>
        <dbReference type="Pfam" id="PF00324"/>
    </source>
</evidence>
<feature type="transmembrane region" description="Helical" evidence="6">
    <location>
        <begin position="165"/>
        <end position="186"/>
    </location>
</feature>
<proteinExistence type="inferred from homology"/>
<dbReference type="PANTHER" id="PTHR42770:SF16">
    <property type="entry name" value="AMINO ACID PERMEASE"/>
    <property type="match status" value="1"/>
</dbReference>
<feature type="transmembrane region" description="Helical" evidence="6">
    <location>
        <begin position="21"/>
        <end position="42"/>
    </location>
</feature>
<dbReference type="InterPro" id="IPR004841">
    <property type="entry name" value="AA-permease/SLC12A_dom"/>
</dbReference>
<evidence type="ECO:0000256" key="3">
    <source>
        <dbReference type="ARBA" id="ARBA00022692"/>
    </source>
</evidence>
<feature type="transmembrane region" description="Helical" evidence="6">
    <location>
        <begin position="346"/>
        <end position="366"/>
    </location>
</feature>
<sequence length="479" mass="49939">MSDLIRDQFDPPENARLHGNLGVAAIVLMVVAAAAPLTTLAGNVPLMIALGQGVGAPVGFLVAGGVFGLFAAGFVAMTHYVNKAGAFYAYIERGLGRRAGVASALVAYAAYMSTMLAVYGFIGAVLSTLVSDFGGPSLPWWVMSFVVMGACGFLGYRHIELSAKVLGVFLVSEIAVVVILDAVIFVRGGTHGITFDSFTPAGIGEGFGVAVLFSLFGFVGVEATAIFRDEAKDPQRTIRRATYWAVGIIAVFYAISSWALIEGNGGSDAVAIATEDPDNFTVNTAGVFLGMVGKDITQVLLVVSLFAAALSFHNISARYKFVLAEQGIYPASWGTAHERHRAPSRASLVVSALSVVIIGLFAILHLDPLLEIFGPMGGVGITGLAALWLLTALAVTVFFARKKGMTTTTVVGGLAVIALSASMILIIVNLPVIVGGTVLLAVLMGLVPLVFFVVGFVMSTRVAPRHDAGSLDESDSLAM</sequence>
<feature type="transmembrane region" description="Helical" evidence="6">
    <location>
        <begin position="54"/>
        <end position="78"/>
    </location>
</feature>
<feature type="transmembrane region" description="Helical" evidence="6">
    <location>
        <begin position="372"/>
        <end position="399"/>
    </location>
</feature>
<dbReference type="EMBL" id="JACKTY010000039">
    <property type="protein sequence ID" value="MCV7229065.1"/>
    <property type="molecule type" value="Genomic_DNA"/>
</dbReference>
<feature type="transmembrane region" description="Helical" evidence="6">
    <location>
        <begin position="241"/>
        <end position="261"/>
    </location>
</feature>
<comment type="subcellular location">
    <subcellularLocation>
        <location evidence="1">Membrane</location>
        <topology evidence="1">Multi-pass membrane protein</topology>
    </subcellularLocation>
</comment>
<dbReference type="InterPro" id="IPR050367">
    <property type="entry name" value="APC_superfamily"/>
</dbReference>
<feature type="domain" description="Amino acid permease/ SLC12A" evidence="7">
    <location>
        <begin position="29"/>
        <end position="444"/>
    </location>
</feature>
<name>A0ABT3CHU4_9MYCO</name>
<dbReference type="Pfam" id="PF00324">
    <property type="entry name" value="AA_permease"/>
    <property type="match status" value="1"/>
</dbReference>
<evidence type="ECO:0000313" key="9">
    <source>
        <dbReference type="Proteomes" id="UP001526201"/>
    </source>
</evidence>
<feature type="transmembrane region" description="Helical" evidence="6">
    <location>
        <begin position="438"/>
        <end position="458"/>
    </location>
</feature>
<keyword evidence="5 6" id="KW-0472">Membrane</keyword>
<dbReference type="RefSeq" id="WP_264070264.1">
    <property type="nucleotide sequence ID" value="NZ_JACKTY010000039.1"/>
</dbReference>
<organism evidence="8 9">
    <name type="scientific">Mycolicibacterium komossense</name>
    <dbReference type="NCBI Taxonomy" id="1779"/>
    <lineage>
        <taxon>Bacteria</taxon>
        <taxon>Bacillati</taxon>
        <taxon>Actinomycetota</taxon>
        <taxon>Actinomycetes</taxon>
        <taxon>Mycobacteriales</taxon>
        <taxon>Mycobacteriaceae</taxon>
        <taxon>Mycolicibacterium</taxon>
    </lineage>
</organism>
<feature type="transmembrane region" description="Helical" evidence="6">
    <location>
        <begin position="99"/>
        <end position="126"/>
    </location>
</feature>
<evidence type="ECO:0000256" key="6">
    <source>
        <dbReference type="SAM" id="Phobius"/>
    </source>
</evidence>
<evidence type="ECO:0000256" key="4">
    <source>
        <dbReference type="ARBA" id="ARBA00022989"/>
    </source>
</evidence>
<dbReference type="PANTHER" id="PTHR42770">
    <property type="entry name" value="AMINO ACID TRANSPORTER-RELATED"/>
    <property type="match status" value="1"/>
</dbReference>
<evidence type="ECO:0000256" key="1">
    <source>
        <dbReference type="ARBA" id="ARBA00004141"/>
    </source>
</evidence>
<comment type="caution">
    <text evidence="8">The sequence shown here is derived from an EMBL/GenBank/DDBJ whole genome shotgun (WGS) entry which is preliminary data.</text>
</comment>
<keyword evidence="4 6" id="KW-1133">Transmembrane helix</keyword>
<feature type="transmembrane region" description="Helical" evidence="6">
    <location>
        <begin position="138"/>
        <end position="156"/>
    </location>
</feature>
<dbReference type="Proteomes" id="UP001526201">
    <property type="component" value="Unassembled WGS sequence"/>
</dbReference>
<evidence type="ECO:0000256" key="2">
    <source>
        <dbReference type="ARBA" id="ARBA00009523"/>
    </source>
</evidence>